<evidence type="ECO:0000313" key="5">
    <source>
        <dbReference type="EnsemblMetazoa" id="ADIR015926-PA"/>
    </source>
</evidence>
<proteinExistence type="predicted"/>
<name>A0A1Y9H350_9DIPT</name>
<dbReference type="Proteomes" id="UP000075884">
    <property type="component" value="Unassembled WGS sequence"/>
</dbReference>
<dbReference type="AlphaFoldDB" id="A0A1Y9H350"/>
<evidence type="ECO:0000256" key="3">
    <source>
        <dbReference type="SAM" id="SignalP"/>
    </source>
</evidence>
<dbReference type="CDD" id="cd05380">
    <property type="entry name" value="CAP_euk"/>
    <property type="match status" value="1"/>
</dbReference>
<accession>A0A1Y9H350</accession>
<dbReference type="Gene3D" id="3.40.33.10">
    <property type="entry name" value="CAP"/>
    <property type="match status" value="2"/>
</dbReference>
<reference evidence="5" key="2">
    <citation type="submission" date="2020-05" db="UniProtKB">
        <authorList>
            <consortium name="EnsemblMetazoa"/>
        </authorList>
    </citation>
    <scope>IDENTIFICATION</scope>
    <source>
        <strain evidence="5">WRAIR2</strain>
    </source>
</reference>
<dbReference type="SUPFAM" id="SSF55797">
    <property type="entry name" value="PR-1-like"/>
    <property type="match status" value="2"/>
</dbReference>
<feature type="domain" description="SCP" evidence="4">
    <location>
        <begin position="62"/>
        <end position="132"/>
    </location>
</feature>
<dbReference type="EnsemblMetazoa" id="ADIR015926-RA">
    <property type="protein sequence ID" value="ADIR015926-PA"/>
    <property type="gene ID" value="ADIR015926"/>
</dbReference>
<keyword evidence="3" id="KW-0732">Signal</keyword>
<sequence>MANWIFVTIVGCLFSGIQAQIDYCAKSYCTNTYPNIGCNPPASPGGVGCNGKSPAVVALTSDQQTLILNEHNTRRSQLALGNLSPFTPAIGHFTQMASDQTNKVGCAMQYWLDDSWETYYLVCNYGVTNVIGTPVYKSGPVASACTTGRNPLAGLNGLCSTAESISPVPNPTVTSG</sequence>
<keyword evidence="2" id="KW-0964">Secreted</keyword>
<dbReference type="InterPro" id="IPR014044">
    <property type="entry name" value="CAP_dom"/>
</dbReference>
<dbReference type="Pfam" id="PF00188">
    <property type="entry name" value="CAP"/>
    <property type="match status" value="1"/>
</dbReference>
<evidence type="ECO:0000256" key="2">
    <source>
        <dbReference type="ARBA" id="ARBA00022525"/>
    </source>
</evidence>
<protein>
    <submittedName>
        <fullName evidence="5">SCP domain-containing protein</fullName>
    </submittedName>
</protein>
<feature type="signal peptide" evidence="3">
    <location>
        <begin position="1"/>
        <end position="19"/>
    </location>
</feature>
<keyword evidence="6" id="KW-1185">Reference proteome</keyword>
<evidence type="ECO:0000256" key="1">
    <source>
        <dbReference type="ARBA" id="ARBA00004613"/>
    </source>
</evidence>
<dbReference type="VEuPathDB" id="VectorBase:ADIR015926"/>
<dbReference type="SMART" id="SM00198">
    <property type="entry name" value="SCP"/>
    <property type="match status" value="1"/>
</dbReference>
<feature type="chain" id="PRO_5013051643" evidence="3">
    <location>
        <begin position="20"/>
        <end position="176"/>
    </location>
</feature>
<comment type="subcellular location">
    <subcellularLocation>
        <location evidence="1">Secreted</location>
    </subcellularLocation>
</comment>
<dbReference type="GO" id="GO:0005576">
    <property type="term" value="C:extracellular region"/>
    <property type="evidence" value="ECO:0007669"/>
    <property type="project" value="UniProtKB-SubCell"/>
</dbReference>
<organism evidence="5 6">
    <name type="scientific">Anopheles dirus</name>
    <dbReference type="NCBI Taxonomy" id="7168"/>
    <lineage>
        <taxon>Eukaryota</taxon>
        <taxon>Metazoa</taxon>
        <taxon>Ecdysozoa</taxon>
        <taxon>Arthropoda</taxon>
        <taxon>Hexapoda</taxon>
        <taxon>Insecta</taxon>
        <taxon>Pterygota</taxon>
        <taxon>Neoptera</taxon>
        <taxon>Endopterygota</taxon>
        <taxon>Diptera</taxon>
        <taxon>Nematocera</taxon>
        <taxon>Culicoidea</taxon>
        <taxon>Culicidae</taxon>
        <taxon>Anophelinae</taxon>
        <taxon>Anopheles</taxon>
    </lineage>
</organism>
<reference evidence="6" key="1">
    <citation type="submission" date="2013-03" db="EMBL/GenBank/DDBJ databases">
        <title>The Genome Sequence of Anopheles dirus WRAIR2.</title>
        <authorList>
            <consortium name="The Broad Institute Genomics Platform"/>
            <person name="Neafsey D.E."/>
            <person name="Walton C."/>
            <person name="Walker B."/>
            <person name="Young S.K."/>
            <person name="Zeng Q."/>
            <person name="Gargeya S."/>
            <person name="Fitzgerald M."/>
            <person name="Haas B."/>
            <person name="Abouelleil A."/>
            <person name="Allen A.W."/>
            <person name="Alvarado L."/>
            <person name="Arachchi H.M."/>
            <person name="Berlin A.M."/>
            <person name="Chapman S.B."/>
            <person name="Gainer-Dewar J."/>
            <person name="Goldberg J."/>
            <person name="Griggs A."/>
            <person name="Gujja S."/>
            <person name="Hansen M."/>
            <person name="Howarth C."/>
            <person name="Imamovic A."/>
            <person name="Ireland A."/>
            <person name="Larimer J."/>
            <person name="McCowan C."/>
            <person name="Murphy C."/>
            <person name="Pearson M."/>
            <person name="Poon T.W."/>
            <person name="Priest M."/>
            <person name="Roberts A."/>
            <person name="Saif S."/>
            <person name="Shea T."/>
            <person name="Sisk P."/>
            <person name="Sykes S."/>
            <person name="Wortman J."/>
            <person name="Nusbaum C."/>
            <person name="Birren B."/>
        </authorList>
    </citation>
    <scope>NUCLEOTIDE SEQUENCE [LARGE SCALE GENOMIC DNA]</scope>
    <source>
        <strain evidence="6">WRAIR2</strain>
    </source>
</reference>
<evidence type="ECO:0000259" key="4">
    <source>
        <dbReference type="SMART" id="SM00198"/>
    </source>
</evidence>
<dbReference type="InterPro" id="IPR035940">
    <property type="entry name" value="CAP_sf"/>
</dbReference>
<evidence type="ECO:0000313" key="6">
    <source>
        <dbReference type="Proteomes" id="UP000075884"/>
    </source>
</evidence>